<proteinExistence type="predicted"/>
<dbReference type="InterPro" id="IPR010982">
    <property type="entry name" value="Lambda_DNA-bd_dom_sf"/>
</dbReference>
<sequence>MLDNNIQQLDWNKESLRDLRLRLGWSRSDLARRLHCSIGDIEAWEEGRRSVESSIRGDLEIILRQAEACSDEVKYTPAAENELDKNALEQIDFTRVKAELK</sequence>
<dbReference type="Proteomes" id="UP000008080">
    <property type="component" value="Chromosome"/>
</dbReference>
<organism evidence="2 3">
    <name type="scientific">Bdellovibrio bacteriovorus (strain ATCC 15356 / DSM 50701 / NCIMB 9529 / HD100)</name>
    <dbReference type="NCBI Taxonomy" id="264462"/>
    <lineage>
        <taxon>Bacteria</taxon>
        <taxon>Pseudomonadati</taxon>
        <taxon>Bdellovibrionota</taxon>
        <taxon>Bdellovibrionia</taxon>
        <taxon>Bdellovibrionales</taxon>
        <taxon>Pseudobdellovibrionaceae</taxon>
        <taxon>Bdellovibrio</taxon>
    </lineage>
</organism>
<dbReference type="EMBL" id="BX842648">
    <property type="protein sequence ID" value="CAE78750.1"/>
    <property type="molecule type" value="Genomic_DNA"/>
</dbReference>
<dbReference type="STRING" id="264462.Bd0801"/>
<name>Q6MPP7_BDEBA</name>
<reference evidence="2 3" key="1">
    <citation type="journal article" date="2004" name="Science">
        <title>A predator unmasked: life cycle of Bdellovibrio bacteriovorus from a genomic perspective.</title>
        <authorList>
            <person name="Rendulic S."/>
            <person name="Jagtap P."/>
            <person name="Rosinus A."/>
            <person name="Eppinger M."/>
            <person name="Baar C."/>
            <person name="Lanz C."/>
            <person name="Keller H."/>
            <person name="Lambert C."/>
            <person name="Evans K.J."/>
            <person name="Goesmann A."/>
            <person name="Meyer F."/>
            <person name="Sockett R.E."/>
            <person name="Schuster S.C."/>
        </authorList>
    </citation>
    <scope>NUCLEOTIDE SEQUENCE [LARGE SCALE GENOMIC DNA]</scope>
    <source>
        <strain evidence="3">ATCC 15356 / DSM 50701 / NCIMB 9529 / HD100</strain>
    </source>
</reference>
<dbReference type="GeneID" id="93011877"/>
<dbReference type="KEGG" id="bba:Bd0801"/>
<evidence type="ECO:0000313" key="2">
    <source>
        <dbReference type="EMBL" id="CAE78750.1"/>
    </source>
</evidence>
<dbReference type="Gene3D" id="1.10.260.40">
    <property type="entry name" value="lambda repressor-like DNA-binding domains"/>
    <property type="match status" value="1"/>
</dbReference>
<evidence type="ECO:0000259" key="1">
    <source>
        <dbReference type="PROSITE" id="PS50943"/>
    </source>
</evidence>
<dbReference type="HOGENOM" id="CLU_181303_0_0_7"/>
<dbReference type="SUPFAM" id="SSF47413">
    <property type="entry name" value="lambda repressor-like DNA-binding domains"/>
    <property type="match status" value="1"/>
</dbReference>
<dbReference type="CDD" id="cd00093">
    <property type="entry name" value="HTH_XRE"/>
    <property type="match status" value="1"/>
</dbReference>
<accession>Q6MPP7</accession>
<gene>
    <name evidence="2" type="ordered locus">Bd0801</name>
</gene>
<dbReference type="GO" id="GO:0003677">
    <property type="term" value="F:DNA binding"/>
    <property type="evidence" value="ECO:0007669"/>
    <property type="project" value="InterPro"/>
</dbReference>
<keyword evidence="3" id="KW-1185">Reference proteome</keyword>
<evidence type="ECO:0000313" key="3">
    <source>
        <dbReference type="Proteomes" id="UP000008080"/>
    </source>
</evidence>
<protein>
    <recommendedName>
        <fullName evidence="1">HTH cro/C1-type domain-containing protein</fullName>
    </recommendedName>
</protein>
<dbReference type="PROSITE" id="PS50943">
    <property type="entry name" value="HTH_CROC1"/>
    <property type="match status" value="1"/>
</dbReference>
<dbReference type="RefSeq" id="WP_011163352.1">
    <property type="nucleotide sequence ID" value="NC_005363.1"/>
</dbReference>
<dbReference type="eggNOG" id="COG2944">
    <property type="taxonomic scope" value="Bacteria"/>
</dbReference>
<dbReference type="InterPro" id="IPR001387">
    <property type="entry name" value="Cro/C1-type_HTH"/>
</dbReference>
<dbReference type="AlphaFoldDB" id="Q6MPP7"/>
<dbReference type="Pfam" id="PF13560">
    <property type="entry name" value="HTH_31"/>
    <property type="match status" value="1"/>
</dbReference>
<feature type="domain" description="HTH cro/C1-type" evidence="1">
    <location>
        <begin position="16"/>
        <end position="50"/>
    </location>
</feature>